<evidence type="ECO:0000313" key="2">
    <source>
        <dbReference type="Proteomes" id="UP000275408"/>
    </source>
</evidence>
<dbReference type="EMBL" id="RCHS01000902">
    <property type="protein sequence ID" value="RMX56140.1"/>
    <property type="molecule type" value="Genomic_DNA"/>
</dbReference>
<name>A0A3M6UR61_POCDA</name>
<dbReference type="Proteomes" id="UP000275408">
    <property type="component" value="Unassembled WGS sequence"/>
</dbReference>
<accession>A0A3M6UR61</accession>
<gene>
    <name evidence="1" type="ORF">pdam_00012115</name>
</gene>
<comment type="caution">
    <text evidence="1">The sequence shown here is derived from an EMBL/GenBank/DDBJ whole genome shotgun (WGS) entry which is preliminary data.</text>
</comment>
<dbReference type="AlphaFoldDB" id="A0A3M6UR61"/>
<keyword evidence="2" id="KW-1185">Reference proteome</keyword>
<sequence>MEFYPVDSAIQPSNNQAQHMNVRVMGKVPAWGLTFQLPQQTVVIRIVGQVYIFYQLIYEKNQVHTELVLFRGRDLVQLQDCIVLFLSHPLPTQCVNFNGEYIACQNPVWACQQGLQCYGCFHWQHRTCGTGISQCDYHFAMQTGSSID</sequence>
<reference evidence="1 2" key="1">
    <citation type="journal article" date="2018" name="Sci. Rep.">
        <title>Comparative analysis of the Pocillopora damicornis genome highlights role of immune system in coral evolution.</title>
        <authorList>
            <person name="Cunning R."/>
            <person name="Bay R.A."/>
            <person name="Gillette P."/>
            <person name="Baker A.C."/>
            <person name="Traylor-Knowles N."/>
        </authorList>
    </citation>
    <scope>NUCLEOTIDE SEQUENCE [LARGE SCALE GENOMIC DNA]</scope>
    <source>
        <strain evidence="1">RSMAS</strain>
        <tissue evidence="1">Whole animal</tissue>
    </source>
</reference>
<organism evidence="1 2">
    <name type="scientific">Pocillopora damicornis</name>
    <name type="common">Cauliflower coral</name>
    <name type="synonym">Millepora damicornis</name>
    <dbReference type="NCBI Taxonomy" id="46731"/>
    <lineage>
        <taxon>Eukaryota</taxon>
        <taxon>Metazoa</taxon>
        <taxon>Cnidaria</taxon>
        <taxon>Anthozoa</taxon>
        <taxon>Hexacorallia</taxon>
        <taxon>Scleractinia</taxon>
        <taxon>Astrocoeniina</taxon>
        <taxon>Pocilloporidae</taxon>
        <taxon>Pocillopora</taxon>
    </lineage>
</organism>
<evidence type="ECO:0000313" key="1">
    <source>
        <dbReference type="EMBL" id="RMX56140.1"/>
    </source>
</evidence>
<protein>
    <submittedName>
        <fullName evidence="1">Uncharacterized protein</fullName>
    </submittedName>
</protein>
<proteinExistence type="predicted"/>